<evidence type="ECO:0000256" key="4">
    <source>
        <dbReference type="ARBA" id="ARBA00023125"/>
    </source>
</evidence>
<keyword evidence="4" id="KW-0238">DNA-binding</keyword>
<dbReference type="Proteomes" id="UP000002357">
    <property type="component" value="Chromosome"/>
</dbReference>
<feature type="region of interest" description="Disordered" evidence="6">
    <location>
        <begin position="1"/>
        <end position="48"/>
    </location>
</feature>
<evidence type="ECO:0000256" key="5">
    <source>
        <dbReference type="ARBA" id="ARBA00023163"/>
    </source>
</evidence>
<dbReference type="NCBIfam" id="TIGR02937">
    <property type="entry name" value="sigma70-ECF"/>
    <property type="match status" value="1"/>
</dbReference>
<dbReference type="Gene3D" id="1.10.10.10">
    <property type="entry name" value="Winged helix-like DNA-binding domain superfamily/Winged helix DNA-binding domain"/>
    <property type="match status" value="1"/>
</dbReference>
<dbReference type="GeneID" id="93731857"/>
<evidence type="ECO:0000256" key="2">
    <source>
        <dbReference type="ARBA" id="ARBA00023015"/>
    </source>
</evidence>
<dbReference type="InterPro" id="IPR039425">
    <property type="entry name" value="RNA_pol_sigma-70-like"/>
</dbReference>
<dbReference type="InterPro" id="IPR013325">
    <property type="entry name" value="RNA_pol_sigma_r2"/>
</dbReference>
<evidence type="ECO:0000256" key="1">
    <source>
        <dbReference type="ARBA" id="ARBA00010641"/>
    </source>
</evidence>
<keyword evidence="5" id="KW-0804">Transcription</keyword>
<evidence type="ECO:0000313" key="10">
    <source>
        <dbReference type="Proteomes" id="UP000002357"/>
    </source>
</evidence>
<dbReference type="CDD" id="cd06171">
    <property type="entry name" value="Sigma70_r4"/>
    <property type="match status" value="1"/>
</dbReference>
<proteinExistence type="inferred from homology"/>
<dbReference type="AlphaFoldDB" id="E2Q1X4"/>
<dbReference type="Gene3D" id="1.10.1740.10">
    <property type="match status" value="1"/>
</dbReference>
<comment type="similarity">
    <text evidence="1">Belongs to the sigma-70 factor family. ECF subfamily.</text>
</comment>
<accession>E2Q1X4</accession>
<dbReference type="InterPro" id="IPR036388">
    <property type="entry name" value="WH-like_DNA-bd_sf"/>
</dbReference>
<sequence length="218" mass="23964">MPPVEEFPRPPGVDFAHSSGAESPRPPSAESPRPSRAESPRPSGAEFLRPPGEEFLRALYAHHGSVMLRFAARLLGGDWHRAEDVFQEAALRAWQHAGELDPTTVTLRPWLFTVIRNLVIDDHRVRRARPPEEGAPPLAGLPVSDGVDHTLTSHVVVDALRDLAPYQQEVLLHVYYLGRSVRQTALALGVPPGTVKSRTHYAIRALRAGLTNRGLTAV</sequence>
<dbReference type="InterPro" id="IPR007627">
    <property type="entry name" value="RNA_pol_sigma70_r2"/>
</dbReference>
<evidence type="ECO:0000313" key="9">
    <source>
        <dbReference type="EMBL" id="EFG06600.1"/>
    </source>
</evidence>
<dbReference type="GO" id="GO:0003677">
    <property type="term" value="F:DNA binding"/>
    <property type="evidence" value="ECO:0007669"/>
    <property type="project" value="UniProtKB-KW"/>
</dbReference>
<dbReference type="SUPFAM" id="SSF88946">
    <property type="entry name" value="Sigma2 domain of RNA polymerase sigma factors"/>
    <property type="match status" value="1"/>
</dbReference>
<dbReference type="EMBL" id="CM000913">
    <property type="protein sequence ID" value="EFG06600.1"/>
    <property type="molecule type" value="Genomic_DNA"/>
</dbReference>
<reference evidence="9 10" key="1">
    <citation type="journal article" date="2010" name="Genome Biol. Evol.">
        <title>The sequence of a 1.8-mb bacterial linear plasmid reveals a rich evolutionary reservoir of secondary metabolic pathways.</title>
        <authorList>
            <person name="Medema M.H."/>
            <person name="Trefzer A."/>
            <person name="Kovalchuk A."/>
            <person name="van den Berg M."/>
            <person name="Mueller U."/>
            <person name="Heijne W."/>
            <person name="Wu L."/>
            <person name="Alam M.T."/>
            <person name="Ronning C.M."/>
            <person name="Nierman W.C."/>
            <person name="Bovenberg R.A.L."/>
            <person name="Breitling R."/>
            <person name="Takano E."/>
        </authorList>
    </citation>
    <scope>NUCLEOTIDE SEQUENCE [LARGE SCALE GENOMIC DNA]</scope>
    <source>
        <strain evidence="10">ATCC 27064 / DSM 738 / JCM 4710 / NBRC 13307 / NCIMB 12785 / NRRL 3585 / VKM Ac-602</strain>
    </source>
</reference>
<feature type="domain" description="RNA polymerase sigma factor 70 region 4 type 2" evidence="8">
    <location>
        <begin position="156"/>
        <end position="206"/>
    </location>
</feature>
<name>E2Q1X4_STRCL</name>
<evidence type="ECO:0000256" key="3">
    <source>
        <dbReference type="ARBA" id="ARBA00023082"/>
    </source>
</evidence>
<dbReference type="GO" id="GO:0016987">
    <property type="term" value="F:sigma factor activity"/>
    <property type="evidence" value="ECO:0007669"/>
    <property type="project" value="UniProtKB-KW"/>
</dbReference>
<dbReference type="SUPFAM" id="SSF88659">
    <property type="entry name" value="Sigma3 and sigma4 domains of RNA polymerase sigma factors"/>
    <property type="match status" value="1"/>
</dbReference>
<keyword evidence="2" id="KW-0805">Transcription regulation</keyword>
<dbReference type="InterPro" id="IPR013249">
    <property type="entry name" value="RNA_pol_sigma70_r4_t2"/>
</dbReference>
<evidence type="ECO:0000256" key="6">
    <source>
        <dbReference type="SAM" id="MobiDB-lite"/>
    </source>
</evidence>
<organism evidence="9 10">
    <name type="scientific">Streptomyces clavuligerus</name>
    <dbReference type="NCBI Taxonomy" id="1901"/>
    <lineage>
        <taxon>Bacteria</taxon>
        <taxon>Bacillati</taxon>
        <taxon>Actinomycetota</taxon>
        <taxon>Actinomycetes</taxon>
        <taxon>Kitasatosporales</taxon>
        <taxon>Streptomycetaceae</taxon>
        <taxon>Streptomyces</taxon>
    </lineage>
</organism>
<dbReference type="Pfam" id="PF08281">
    <property type="entry name" value="Sigma70_r4_2"/>
    <property type="match status" value="1"/>
</dbReference>
<dbReference type="Pfam" id="PF04542">
    <property type="entry name" value="Sigma70_r2"/>
    <property type="match status" value="1"/>
</dbReference>
<dbReference type="RefSeq" id="WP_003960309.1">
    <property type="nucleotide sequence ID" value="NZ_CM000913.1"/>
</dbReference>
<gene>
    <name evidence="9" type="ORF">SCLAV_1525</name>
</gene>
<feature type="domain" description="RNA polymerase sigma-70 region 2" evidence="7">
    <location>
        <begin position="59"/>
        <end position="127"/>
    </location>
</feature>
<dbReference type="InterPro" id="IPR014284">
    <property type="entry name" value="RNA_pol_sigma-70_dom"/>
</dbReference>
<dbReference type="InterPro" id="IPR013324">
    <property type="entry name" value="RNA_pol_sigma_r3/r4-like"/>
</dbReference>
<dbReference type="STRING" id="1901.BB341_20580"/>
<dbReference type="PANTHER" id="PTHR43133:SF52">
    <property type="entry name" value="ECF RNA POLYMERASE SIGMA FACTOR SIGL"/>
    <property type="match status" value="1"/>
</dbReference>
<protein>
    <submittedName>
        <fullName evidence="9">RNA polymerase sigma factor</fullName>
    </submittedName>
</protein>
<keyword evidence="3" id="KW-0731">Sigma factor</keyword>
<feature type="compositionally biased region" description="Pro residues" evidence="6">
    <location>
        <begin position="1"/>
        <end position="11"/>
    </location>
</feature>
<evidence type="ECO:0000259" key="8">
    <source>
        <dbReference type="Pfam" id="PF08281"/>
    </source>
</evidence>
<dbReference type="eggNOG" id="COG1595">
    <property type="taxonomic scope" value="Bacteria"/>
</dbReference>
<dbReference type="GO" id="GO:0006352">
    <property type="term" value="P:DNA-templated transcription initiation"/>
    <property type="evidence" value="ECO:0007669"/>
    <property type="project" value="InterPro"/>
</dbReference>
<evidence type="ECO:0000259" key="7">
    <source>
        <dbReference type="Pfam" id="PF04542"/>
    </source>
</evidence>
<keyword evidence="10" id="KW-1185">Reference proteome</keyword>
<dbReference type="PANTHER" id="PTHR43133">
    <property type="entry name" value="RNA POLYMERASE ECF-TYPE SIGMA FACTO"/>
    <property type="match status" value="1"/>
</dbReference>